<dbReference type="InterPro" id="IPR000719">
    <property type="entry name" value="Prot_kinase_dom"/>
</dbReference>
<dbReference type="PROSITE" id="PS50011">
    <property type="entry name" value="PROTEIN_KINASE_DOM"/>
    <property type="match status" value="1"/>
</dbReference>
<keyword evidence="2" id="KW-0808">Transferase</keyword>
<dbReference type="PANTHER" id="PTHR44167">
    <property type="entry name" value="OVARIAN-SPECIFIC SERINE/THREONINE-PROTEIN KINASE LOK-RELATED"/>
    <property type="match status" value="1"/>
</dbReference>
<evidence type="ECO:0000313" key="3">
    <source>
        <dbReference type="Proteomes" id="UP000481861"/>
    </source>
</evidence>
<name>A0A7C8M211_9PLEO</name>
<dbReference type="EMBL" id="JAADJZ010000036">
    <property type="protein sequence ID" value="KAF2865181.1"/>
    <property type="molecule type" value="Genomic_DNA"/>
</dbReference>
<evidence type="ECO:0000259" key="1">
    <source>
        <dbReference type="PROSITE" id="PS50011"/>
    </source>
</evidence>
<gene>
    <name evidence="2" type="ORF">BDV95DRAFT_632530</name>
</gene>
<feature type="domain" description="Protein kinase" evidence="1">
    <location>
        <begin position="1"/>
        <end position="282"/>
    </location>
</feature>
<accession>A0A7C8M211</accession>
<comment type="caution">
    <text evidence="2">The sequence shown here is derived from an EMBL/GenBank/DDBJ whole genome shotgun (WGS) entry which is preliminary data.</text>
</comment>
<keyword evidence="3" id="KW-1185">Reference proteome</keyword>
<dbReference type="Pfam" id="PF00069">
    <property type="entry name" value="Pkinase"/>
    <property type="match status" value="1"/>
</dbReference>
<organism evidence="2 3">
    <name type="scientific">Massariosphaeria phaeospora</name>
    <dbReference type="NCBI Taxonomy" id="100035"/>
    <lineage>
        <taxon>Eukaryota</taxon>
        <taxon>Fungi</taxon>
        <taxon>Dikarya</taxon>
        <taxon>Ascomycota</taxon>
        <taxon>Pezizomycotina</taxon>
        <taxon>Dothideomycetes</taxon>
        <taxon>Pleosporomycetidae</taxon>
        <taxon>Pleosporales</taxon>
        <taxon>Pleosporales incertae sedis</taxon>
        <taxon>Massariosphaeria</taxon>
    </lineage>
</organism>
<dbReference type="PANTHER" id="PTHR44167:SF31">
    <property type="entry name" value="PROTEIN CBG02007"/>
    <property type="match status" value="1"/>
</dbReference>
<evidence type="ECO:0000313" key="2">
    <source>
        <dbReference type="EMBL" id="KAF2865181.1"/>
    </source>
</evidence>
<dbReference type="SUPFAM" id="SSF56112">
    <property type="entry name" value="Protein kinase-like (PK-like)"/>
    <property type="match status" value="1"/>
</dbReference>
<dbReference type="OrthoDB" id="10252171at2759"/>
<proteinExistence type="predicted"/>
<protein>
    <submittedName>
        <fullName evidence="2">Kinase-like domain-containing protein</fullName>
    </submittedName>
</protein>
<dbReference type="AlphaFoldDB" id="A0A7C8M211"/>
<dbReference type="GO" id="GO:0044773">
    <property type="term" value="P:mitotic DNA damage checkpoint signaling"/>
    <property type="evidence" value="ECO:0007669"/>
    <property type="project" value="TreeGrafter"/>
</dbReference>
<keyword evidence="2" id="KW-0418">Kinase</keyword>
<dbReference type="GO" id="GO:0004674">
    <property type="term" value="F:protein serine/threonine kinase activity"/>
    <property type="evidence" value="ECO:0007669"/>
    <property type="project" value="TreeGrafter"/>
</dbReference>
<dbReference type="InterPro" id="IPR011009">
    <property type="entry name" value="Kinase-like_dom_sf"/>
</dbReference>
<sequence length="286" mass="32213">MASSIVGESGHLYVQGEVLQRHREDPKLIIFKAESENEPFVFKRVPRPFYDLSLRLAAEFAGSRRLRMHIDCNQEEGILAIQELHSKDWIHIDVKPDNILVNWTCDKDGNITVTDVALGNFDIAFKSEGGKPRQTPYPIGNAMWRSPEGQTGRGVTKASDIFSFGLVCIYTLGGGELLLLDDYQELVRRGISPEQEIISRHFAYFGPVTEGLLEQVNSEHWCNALKGVSAMAEDAVEKQPSLKFEHWGKELGPTAQNLISGMTNPDPTVRITIDQVLTYPWWQETD</sequence>
<reference evidence="2 3" key="1">
    <citation type="submission" date="2020-01" db="EMBL/GenBank/DDBJ databases">
        <authorList>
            <consortium name="DOE Joint Genome Institute"/>
            <person name="Haridas S."/>
            <person name="Albert R."/>
            <person name="Binder M."/>
            <person name="Bloem J."/>
            <person name="Labutti K."/>
            <person name="Salamov A."/>
            <person name="Andreopoulos B."/>
            <person name="Baker S.E."/>
            <person name="Barry K."/>
            <person name="Bills G."/>
            <person name="Bluhm B.H."/>
            <person name="Cannon C."/>
            <person name="Castanera R."/>
            <person name="Culley D.E."/>
            <person name="Daum C."/>
            <person name="Ezra D."/>
            <person name="Gonzalez J.B."/>
            <person name="Henrissat B."/>
            <person name="Kuo A."/>
            <person name="Liang C."/>
            <person name="Lipzen A."/>
            <person name="Lutzoni F."/>
            <person name="Magnuson J."/>
            <person name="Mondo S."/>
            <person name="Nolan M."/>
            <person name="Ohm R."/>
            <person name="Pangilinan J."/>
            <person name="Park H.-J.H."/>
            <person name="Ramirez L."/>
            <person name="Alfaro M."/>
            <person name="Sun H."/>
            <person name="Tritt A."/>
            <person name="Yoshinaga Y."/>
            <person name="Zwiers L.-H.L."/>
            <person name="Turgeon B.G."/>
            <person name="Goodwin S.B."/>
            <person name="Spatafora J.W."/>
            <person name="Crous P.W."/>
            <person name="Grigoriev I.V."/>
        </authorList>
    </citation>
    <scope>NUCLEOTIDE SEQUENCE [LARGE SCALE GENOMIC DNA]</scope>
    <source>
        <strain evidence="2 3">CBS 611.86</strain>
    </source>
</reference>
<dbReference type="GO" id="GO:0005737">
    <property type="term" value="C:cytoplasm"/>
    <property type="evidence" value="ECO:0007669"/>
    <property type="project" value="TreeGrafter"/>
</dbReference>
<dbReference type="Proteomes" id="UP000481861">
    <property type="component" value="Unassembled WGS sequence"/>
</dbReference>
<dbReference type="Gene3D" id="1.10.510.10">
    <property type="entry name" value="Transferase(Phosphotransferase) domain 1"/>
    <property type="match status" value="1"/>
</dbReference>
<dbReference type="GO" id="GO:0005634">
    <property type="term" value="C:nucleus"/>
    <property type="evidence" value="ECO:0007669"/>
    <property type="project" value="TreeGrafter"/>
</dbReference>
<dbReference type="SMART" id="SM00220">
    <property type="entry name" value="S_TKc"/>
    <property type="match status" value="1"/>
</dbReference>
<dbReference type="GO" id="GO:0005524">
    <property type="term" value="F:ATP binding"/>
    <property type="evidence" value="ECO:0007669"/>
    <property type="project" value="InterPro"/>
</dbReference>